<comment type="caution">
    <text evidence="2">The sequence shown here is derived from an EMBL/GenBank/DDBJ whole genome shotgun (WGS) entry which is preliminary data.</text>
</comment>
<organism evidence="2 3">
    <name type="scientific">Streptosporangium oxazolinicum</name>
    <dbReference type="NCBI Taxonomy" id="909287"/>
    <lineage>
        <taxon>Bacteria</taxon>
        <taxon>Bacillati</taxon>
        <taxon>Actinomycetota</taxon>
        <taxon>Actinomycetes</taxon>
        <taxon>Streptosporangiales</taxon>
        <taxon>Streptosporangiaceae</taxon>
        <taxon>Streptosporangium</taxon>
    </lineage>
</organism>
<dbReference type="Proteomes" id="UP001501251">
    <property type="component" value="Unassembled WGS sequence"/>
</dbReference>
<evidence type="ECO:0000313" key="3">
    <source>
        <dbReference type="Proteomes" id="UP001501251"/>
    </source>
</evidence>
<reference evidence="3" key="1">
    <citation type="journal article" date="2019" name="Int. J. Syst. Evol. Microbiol.">
        <title>The Global Catalogue of Microorganisms (GCM) 10K type strain sequencing project: providing services to taxonomists for standard genome sequencing and annotation.</title>
        <authorList>
            <consortium name="The Broad Institute Genomics Platform"/>
            <consortium name="The Broad Institute Genome Sequencing Center for Infectious Disease"/>
            <person name="Wu L."/>
            <person name="Ma J."/>
        </authorList>
    </citation>
    <scope>NUCLEOTIDE SEQUENCE [LARGE SCALE GENOMIC DNA]</scope>
    <source>
        <strain evidence="3">JCM 17388</strain>
    </source>
</reference>
<name>A0ABP8AP46_9ACTN</name>
<dbReference type="RefSeq" id="WP_344917389.1">
    <property type="nucleotide sequence ID" value="NZ_BAABAQ010000003.1"/>
</dbReference>
<sequence length="157" mass="18032">MELHVAKTFNGALLLDVRELSFLPLQDVSLESHWPGQSNLHAEIELTKLTVTELEKPMAEYPQYRPNNYGSLLKDTDLLDAVYRLLQLDETVTQLRKENEVLRAELAHKKAIDNGLKPRIENRIVKARKLLDRLTKANDYTAMAVVSVRLRELESLL</sequence>
<proteinExistence type="predicted"/>
<feature type="coiled-coil region" evidence="1">
    <location>
        <begin position="85"/>
        <end position="112"/>
    </location>
</feature>
<gene>
    <name evidence="2" type="ORF">GCM10022252_20050</name>
</gene>
<dbReference type="EMBL" id="BAABAQ010000003">
    <property type="protein sequence ID" value="GAA4187087.1"/>
    <property type="molecule type" value="Genomic_DNA"/>
</dbReference>
<evidence type="ECO:0000256" key="1">
    <source>
        <dbReference type="SAM" id="Coils"/>
    </source>
</evidence>
<keyword evidence="3" id="KW-1185">Reference proteome</keyword>
<keyword evidence="1" id="KW-0175">Coiled coil</keyword>
<evidence type="ECO:0000313" key="2">
    <source>
        <dbReference type="EMBL" id="GAA4187087.1"/>
    </source>
</evidence>
<accession>A0ABP8AP46</accession>
<protein>
    <submittedName>
        <fullName evidence="2">Uncharacterized protein</fullName>
    </submittedName>
</protein>